<comment type="function">
    <text evidence="1 10">Controls the rotational direction of flagella during chemotaxis.</text>
</comment>
<keyword evidence="5 10" id="KW-0145">Chemotaxis</keyword>
<comment type="subcellular location">
    <subcellularLocation>
        <location evidence="2">Cell membrane</location>
        <topology evidence="2">Single-pass membrane protein</topology>
    </subcellularLocation>
</comment>
<evidence type="ECO:0000256" key="8">
    <source>
        <dbReference type="ARBA" id="ARBA00022989"/>
    </source>
</evidence>
<gene>
    <name evidence="12" type="ORF">C4541_02550</name>
</gene>
<evidence type="ECO:0000313" key="13">
    <source>
        <dbReference type="Proteomes" id="UP000266426"/>
    </source>
</evidence>
<accession>A0A3A4RI09</accession>
<evidence type="ECO:0000256" key="2">
    <source>
        <dbReference type="ARBA" id="ARBA00004162"/>
    </source>
</evidence>
<evidence type="ECO:0000256" key="5">
    <source>
        <dbReference type="ARBA" id="ARBA00022500"/>
    </source>
</evidence>
<evidence type="ECO:0000256" key="6">
    <source>
        <dbReference type="ARBA" id="ARBA00022692"/>
    </source>
</evidence>
<feature type="transmembrane region" description="Helical" evidence="10">
    <location>
        <begin position="43"/>
        <end position="67"/>
    </location>
</feature>
<dbReference type="Pfam" id="PF03748">
    <property type="entry name" value="FliL"/>
    <property type="match status" value="1"/>
</dbReference>
<dbReference type="EMBL" id="QZJZ01000015">
    <property type="protein sequence ID" value="RJP61235.1"/>
    <property type="molecule type" value="Genomic_DNA"/>
</dbReference>
<keyword evidence="7 10" id="KW-0283">Flagellar rotation</keyword>
<evidence type="ECO:0000256" key="3">
    <source>
        <dbReference type="ARBA" id="ARBA00008281"/>
    </source>
</evidence>
<evidence type="ECO:0000256" key="9">
    <source>
        <dbReference type="ARBA" id="ARBA00023136"/>
    </source>
</evidence>
<dbReference type="GO" id="GO:0071973">
    <property type="term" value="P:bacterial-type flagellum-dependent cell motility"/>
    <property type="evidence" value="ECO:0007669"/>
    <property type="project" value="InterPro"/>
</dbReference>
<name>A0A3A4RI09_9BACT</name>
<keyword evidence="9 10" id="KW-0472">Membrane</keyword>
<keyword evidence="4 10" id="KW-1003">Cell membrane</keyword>
<reference evidence="12 13" key="1">
    <citation type="journal article" date="2017" name="ISME J.">
        <title>Energy and carbon metabolisms in a deep terrestrial subsurface fluid microbial community.</title>
        <authorList>
            <person name="Momper L."/>
            <person name="Jungbluth S.P."/>
            <person name="Lee M.D."/>
            <person name="Amend J.P."/>
        </authorList>
    </citation>
    <scope>NUCLEOTIDE SEQUENCE [LARGE SCALE GENOMIC DNA]</scope>
    <source>
        <strain evidence="12">SURF_26</strain>
    </source>
</reference>
<feature type="region of interest" description="Disordered" evidence="11">
    <location>
        <begin position="1"/>
        <end position="35"/>
    </location>
</feature>
<comment type="caution">
    <text evidence="12">The sequence shown here is derived from an EMBL/GenBank/DDBJ whole genome shotgun (WGS) entry which is preliminary data.</text>
</comment>
<evidence type="ECO:0000256" key="4">
    <source>
        <dbReference type="ARBA" id="ARBA00022475"/>
    </source>
</evidence>
<dbReference type="GO" id="GO:0006935">
    <property type="term" value="P:chemotaxis"/>
    <property type="evidence" value="ECO:0007669"/>
    <property type="project" value="UniProtKB-KW"/>
</dbReference>
<proteinExistence type="inferred from homology"/>
<dbReference type="Proteomes" id="UP000266426">
    <property type="component" value="Unassembled WGS sequence"/>
</dbReference>
<evidence type="ECO:0000313" key="12">
    <source>
        <dbReference type="EMBL" id="RJP61235.1"/>
    </source>
</evidence>
<comment type="similarity">
    <text evidence="3 10">Belongs to the FliL family.</text>
</comment>
<dbReference type="GO" id="GO:0009425">
    <property type="term" value="C:bacterial-type flagellum basal body"/>
    <property type="evidence" value="ECO:0007669"/>
    <property type="project" value="InterPro"/>
</dbReference>
<dbReference type="GO" id="GO:0005886">
    <property type="term" value="C:plasma membrane"/>
    <property type="evidence" value="ECO:0007669"/>
    <property type="project" value="UniProtKB-SubCell"/>
</dbReference>
<organism evidence="12 13">
    <name type="scientific">Candidatus Auribacter fodinae</name>
    <dbReference type="NCBI Taxonomy" id="2093366"/>
    <lineage>
        <taxon>Bacteria</taxon>
        <taxon>Pseudomonadati</taxon>
        <taxon>Candidatus Auribacterota</taxon>
        <taxon>Candidatus Auribacteria</taxon>
        <taxon>Candidatus Auribacterales</taxon>
        <taxon>Candidatus Auribacteraceae</taxon>
        <taxon>Candidatus Auribacter</taxon>
    </lineage>
</organism>
<sequence>MPDDFIDQMDAEMDDTFSKKRRKTEENEPAPEEPPFFAKTSNIILFMVMPALIAILLSNIATGYISFSLTKKFVKSKYYQDANIYPEGKYRGPVLHIERKYYQLQNAEVPLFLDFEAYIEIQDQSMIDEVWEKESRIRHIVNQTLTTSDAANFYSRSGIQHARRIMMEEINKIFKDARIVDVYFTEFKVVQNLDISSTQ</sequence>
<keyword evidence="8 10" id="KW-1133">Transmembrane helix</keyword>
<protein>
    <recommendedName>
        <fullName evidence="10">Flagellar protein FliL</fullName>
    </recommendedName>
</protein>
<keyword evidence="6 10" id="KW-0812">Transmembrane</keyword>
<evidence type="ECO:0000256" key="10">
    <source>
        <dbReference type="RuleBase" id="RU364125"/>
    </source>
</evidence>
<feature type="compositionally biased region" description="Acidic residues" evidence="11">
    <location>
        <begin position="1"/>
        <end position="15"/>
    </location>
</feature>
<evidence type="ECO:0000256" key="1">
    <source>
        <dbReference type="ARBA" id="ARBA00002254"/>
    </source>
</evidence>
<dbReference type="AlphaFoldDB" id="A0A3A4RI09"/>
<evidence type="ECO:0000256" key="11">
    <source>
        <dbReference type="SAM" id="MobiDB-lite"/>
    </source>
</evidence>
<evidence type="ECO:0000256" key="7">
    <source>
        <dbReference type="ARBA" id="ARBA00022779"/>
    </source>
</evidence>
<dbReference type="InterPro" id="IPR005503">
    <property type="entry name" value="FliL"/>
</dbReference>